<sequence>MNNQHSGFRLRLCLRAVGKSPSEFAQLMGVSNQTMNNWFSRGVPGRKILPVAKFLDVRPEWLLTGEGAPLYENQLAEIRRVMDATPEQREEWVKERQQSRPVPSPNAFKYPEITWQQATSPIDPLSMAVDTSVKWHSSDAWAGHRGFWVRVVGSSMASSTHISFPEGTLILIAPGQPPNDGQFVIARLKESDELTFKQLVRDAGDLYLKPLNSSYPMKPLDDSWEIAGTVVDAKLPQTLFT</sequence>
<dbReference type="Proteomes" id="UP000095143">
    <property type="component" value="Unassembled WGS sequence"/>
</dbReference>
<comment type="caution">
    <text evidence="2">The sequence shown here is derived from an EMBL/GenBank/DDBJ whole genome shotgun (WGS) entry which is preliminary data.</text>
</comment>
<dbReference type="Pfam" id="PF07022">
    <property type="entry name" value="Phage_CI_repr"/>
    <property type="match status" value="1"/>
</dbReference>
<dbReference type="Gene3D" id="2.10.109.10">
    <property type="entry name" value="Umud Fragment, subunit A"/>
    <property type="match status" value="1"/>
</dbReference>
<protein>
    <recommendedName>
        <fullName evidence="1">HTH cro/C1-type domain-containing protein</fullName>
    </recommendedName>
</protein>
<dbReference type="InterPro" id="IPR036286">
    <property type="entry name" value="LexA/Signal_pep-like_sf"/>
</dbReference>
<dbReference type="RefSeq" id="WP_065989364.1">
    <property type="nucleotide sequence ID" value="NZ_MDEN01000063.1"/>
</dbReference>
<dbReference type="CDD" id="cd06529">
    <property type="entry name" value="S24_LexA-like"/>
    <property type="match status" value="1"/>
</dbReference>
<dbReference type="GO" id="GO:0003677">
    <property type="term" value="F:DNA binding"/>
    <property type="evidence" value="ECO:0007669"/>
    <property type="project" value="InterPro"/>
</dbReference>
<dbReference type="PROSITE" id="PS50943">
    <property type="entry name" value="HTH_CROC1"/>
    <property type="match status" value="1"/>
</dbReference>
<evidence type="ECO:0000313" key="2">
    <source>
        <dbReference type="EMBL" id="OCX19590.1"/>
    </source>
</evidence>
<feature type="domain" description="HTH cro/C1-type" evidence="1">
    <location>
        <begin position="10"/>
        <end position="62"/>
    </location>
</feature>
<dbReference type="CDD" id="cd00093">
    <property type="entry name" value="HTH_XRE"/>
    <property type="match status" value="1"/>
</dbReference>
<dbReference type="AlphaFoldDB" id="A0A1C2DXU7"/>
<accession>A0A1C2DXU7</accession>
<dbReference type="OrthoDB" id="9791537at2"/>
<reference evidence="2 3" key="1">
    <citation type="submission" date="2016-08" db="EMBL/GenBank/DDBJ databases">
        <title>Whole genome sequence of Pseudomonas graminis strain UASWS1507, a potential biological control agent for agriculture.</title>
        <authorList>
            <person name="Crovadore J."/>
            <person name="Calmin G."/>
            <person name="Chablais R."/>
            <person name="Cochard B."/>
            <person name="Lefort F."/>
        </authorList>
    </citation>
    <scope>NUCLEOTIDE SEQUENCE [LARGE SCALE GENOMIC DNA]</scope>
    <source>
        <strain evidence="2 3">UASWS1507</strain>
    </source>
</reference>
<organism evidence="2 3">
    <name type="scientific">Pseudomonas graminis</name>
    <dbReference type="NCBI Taxonomy" id="158627"/>
    <lineage>
        <taxon>Bacteria</taxon>
        <taxon>Pseudomonadati</taxon>
        <taxon>Pseudomonadota</taxon>
        <taxon>Gammaproteobacteria</taxon>
        <taxon>Pseudomonadales</taxon>
        <taxon>Pseudomonadaceae</taxon>
        <taxon>Pseudomonas</taxon>
    </lineage>
</organism>
<evidence type="ECO:0000259" key="1">
    <source>
        <dbReference type="PROSITE" id="PS50943"/>
    </source>
</evidence>
<dbReference type="EMBL" id="MDEN01000063">
    <property type="protein sequence ID" value="OCX19590.1"/>
    <property type="molecule type" value="Genomic_DNA"/>
</dbReference>
<dbReference type="PANTHER" id="PTHR33516">
    <property type="entry name" value="LEXA REPRESSOR"/>
    <property type="match status" value="1"/>
</dbReference>
<dbReference type="InterPro" id="IPR001387">
    <property type="entry name" value="Cro/C1-type_HTH"/>
</dbReference>
<dbReference type="Pfam" id="PF00717">
    <property type="entry name" value="Peptidase_S24"/>
    <property type="match status" value="1"/>
</dbReference>
<dbReference type="InterPro" id="IPR015927">
    <property type="entry name" value="Peptidase_S24_S26A/B/C"/>
</dbReference>
<evidence type="ECO:0000313" key="3">
    <source>
        <dbReference type="Proteomes" id="UP000095143"/>
    </source>
</evidence>
<proteinExistence type="predicted"/>
<dbReference type="InterPro" id="IPR050077">
    <property type="entry name" value="LexA_repressor"/>
</dbReference>
<gene>
    <name evidence="2" type="ORF">BBI10_14425</name>
</gene>
<dbReference type="InterPro" id="IPR039418">
    <property type="entry name" value="LexA-like"/>
</dbReference>
<dbReference type="SUPFAM" id="SSF47413">
    <property type="entry name" value="lambda repressor-like DNA-binding domains"/>
    <property type="match status" value="1"/>
</dbReference>
<name>A0A1C2DXU7_9PSED</name>
<dbReference type="InterPro" id="IPR010982">
    <property type="entry name" value="Lambda_DNA-bd_dom_sf"/>
</dbReference>
<dbReference type="SMART" id="SM00530">
    <property type="entry name" value="HTH_XRE"/>
    <property type="match status" value="1"/>
</dbReference>
<dbReference type="InterPro" id="IPR010744">
    <property type="entry name" value="Phage_CI_N"/>
</dbReference>
<dbReference type="GO" id="GO:0045892">
    <property type="term" value="P:negative regulation of DNA-templated transcription"/>
    <property type="evidence" value="ECO:0007669"/>
    <property type="project" value="InterPro"/>
</dbReference>
<dbReference type="Gene3D" id="1.10.260.40">
    <property type="entry name" value="lambda repressor-like DNA-binding domains"/>
    <property type="match status" value="1"/>
</dbReference>
<dbReference type="PANTHER" id="PTHR33516:SF2">
    <property type="entry name" value="LEXA REPRESSOR-RELATED"/>
    <property type="match status" value="1"/>
</dbReference>
<dbReference type="SUPFAM" id="SSF51306">
    <property type="entry name" value="LexA/Signal peptidase"/>
    <property type="match status" value="1"/>
</dbReference>